<feature type="transmembrane region" description="Helical" evidence="7">
    <location>
        <begin position="158"/>
        <end position="184"/>
    </location>
</feature>
<dbReference type="SUPFAM" id="SSF103473">
    <property type="entry name" value="MFS general substrate transporter"/>
    <property type="match status" value="1"/>
</dbReference>
<evidence type="ECO:0000256" key="5">
    <source>
        <dbReference type="ARBA" id="ARBA00023136"/>
    </source>
</evidence>
<comment type="subcellular location">
    <subcellularLocation>
        <location evidence="1">Membrane</location>
        <topology evidence="1">Multi-pass membrane protein</topology>
    </subcellularLocation>
</comment>
<dbReference type="InterPro" id="IPR020846">
    <property type="entry name" value="MFS_dom"/>
</dbReference>
<evidence type="ECO:0000256" key="2">
    <source>
        <dbReference type="ARBA" id="ARBA00022448"/>
    </source>
</evidence>
<dbReference type="Pfam" id="PF07690">
    <property type="entry name" value="MFS_1"/>
    <property type="match status" value="1"/>
</dbReference>
<feature type="transmembrane region" description="Helical" evidence="7">
    <location>
        <begin position="66"/>
        <end position="85"/>
    </location>
</feature>
<feature type="transmembrane region" description="Helical" evidence="7">
    <location>
        <begin position="392"/>
        <end position="415"/>
    </location>
</feature>
<dbReference type="InterPro" id="IPR011701">
    <property type="entry name" value="MFS"/>
</dbReference>
<proteinExistence type="predicted"/>
<dbReference type="InterPro" id="IPR036259">
    <property type="entry name" value="MFS_trans_sf"/>
</dbReference>
<sequence>MTATVRQTGEVKSMSDPTPRKPHLSLGRIVQMNLGFLGLQFSFGLQQSNMGPIYSYLGADEASLPLLWLAGPMTGLLVQPIIGAMSDRTVTRFGRRTPYFLIGAILCSLCLFAMPYSRALWVAASLLWVLDAANNVTMEPYRAYVSDRLDQAQRPLGFLTQSAFTGLAQTLSYLAPSLLVWGGLNADAVDPSGIPVITRIAFIVGAVLSLSTILWSVLRVPELPLSAEEIAAMRAEPLSARTTLRDLKQAIVEMPVPMRQLAIAMLFQWYAMFCYWQFVAFAIARSLYDTADSGSAGFRQAVLVNGQIGGFYNFIAFIAAFAMVPIARKMGARPVHAVSVAASGIAMLALPYCSSQAMLFIPMIGIGLGWASMMGNPYIILADSIPPARTGIYMGIFNMFIVIPMMIESLTMPLIYRPLLGGDPRHVLMLAGVLMLLAAVATLAIRERPAARASA</sequence>
<keyword evidence="2" id="KW-0813">Transport</keyword>
<keyword evidence="4 7" id="KW-1133">Transmembrane helix</keyword>
<dbReference type="PANTHER" id="PTHR19432">
    <property type="entry name" value="SUGAR TRANSPORTER"/>
    <property type="match status" value="1"/>
</dbReference>
<accession>A0A401J4P9</accession>
<keyword evidence="5 7" id="KW-0472">Membrane</keyword>
<dbReference type="GO" id="GO:0022857">
    <property type="term" value="F:transmembrane transporter activity"/>
    <property type="evidence" value="ECO:0007669"/>
    <property type="project" value="InterPro"/>
</dbReference>
<feature type="transmembrane region" description="Helical" evidence="7">
    <location>
        <begin position="97"/>
        <end position="114"/>
    </location>
</feature>
<evidence type="ECO:0000259" key="8">
    <source>
        <dbReference type="PROSITE" id="PS50850"/>
    </source>
</evidence>
<evidence type="ECO:0000313" key="10">
    <source>
        <dbReference type="Proteomes" id="UP000290975"/>
    </source>
</evidence>
<gene>
    <name evidence="9" type="ORF">MBESOW_P2909</name>
</gene>
<evidence type="ECO:0000256" key="1">
    <source>
        <dbReference type="ARBA" id="ARBA00004141"/>
    </source>
</evidence>
<comment type="caution">
    <text evidence="9">The sequence shown here is derived from an EMBL/GenBank/DDBJ whole genome shotgun (WGS) entry which is preliminary data.</text>
</comment>
<feature type="transmembrane region" description="Helical" evidence="7">
    <location>
        <begin position="358"/>
        <end position="380"/>
    </location>
</feature>
<feature type="domain" description="Major facilitator superfamily (MFS) profile" evidence="8">
    <location>
        <begin position="257"/>
        <end position="455"/>
    </location>
</feature>
<dbReference type="PROSITE" id="PS50850">
    <property type="entry name" value="MFS"/>
    <property type="match status" value="1"/>
</dbReference>
<keyword evidence="10" id="KW-1185">Reference proteome</keyword>
<feature type="transmembrane region" description="Helical" evidence="7">
    <location>
        <begin position="196"/>
        <end position="218"/>
    </location>
</feature>
<dbReference type="EMBL" id="BBQY01000020">
    <property type="protein sequence ID" value="GBH31652.1"/>
    <property type="molecule type" value="Genomic_DNA"/>
</dbReference>
<dbReference type="GO" id="GO:0016020">
    <property type="term" value="C:membrane"/>
    <property type="evidence" value="ECO:0007669"/>
    <property type="project" value="UniProtKB-SubCell"/>
</dbReference>
<evidence type="ECO:0000313" key="9">
    <source>
        <dbReference type="EMBL" id="GBH31652.1"/>
    </source>
</evidence>
<feature type="transmembrane region" description="Helical" evidence="7">
    <location>
        <begin position="427"/>
        <end position="445"/>
    </location>
</feature>
<protein>
    <submittedName>
        <fullName evidence="9">Maltose/moltooligosaccharide transporter</fullName>
    </submittedName>
</protein>
<dbReference type="Proteomes" id="UP000290975">
    <property type="component" value="Unassembled WGS sequence"/>
</dbReference>
<keyword evidence="3 7" id="KW-0812">Transmembrane</keyword>
<organism evidence="9 10">
    <name type="scientific">Sphingobium xenophagum</name>
    <dbReference type="NCBI Taxonomy" id="121428"/>
    <lineage>
        <taxon>Bacteria</taxon>
        <taxon>Pseudomonadati</taxon>
        <taxon>Pseudomonadota</taxon>
        <taxon>Alphaproteobacteria</taxon>
        <taxon>Sphingomonadales</taxon>
        <taxon>Sphingomonadaceae</taxon>
        <taxon>Sphingobium</taxon>
    </lineage>
</organism>
<evidence type="ECO:0000256" key="6">
    <source>
        <dbReference type="SAM" id="MobiDB-lite"/>
    </source>
</evidence>
<feature type="transmembrane region" description="Helical" evidence="7">
    <location>
        <begin position="29"/>
        <end position="46"/>
    </location>
</feature>
<dbReference type="AlphaFoldDB" id="A0A401J4P9"/>
<dbReference type="PANTHER" id="PTHR19432:SF35">
    <property type="entry name" value="SOLUTE CARRIER FAMILY 45 MEMBER 3 ISOFORM X1"/>
    <property type="match status" value="1"/>
</dbReference>
<feature type="region of interest" description="Disordered" evidence="6">
    <location>
        <begin position="1"/>
        <end position="23"/>
    </location>
</feature>
<feature type="transmembrane region" description="Helical" evidence="7">
    <location>
        <begin position="308"/>
        <end position="327"/>
    </location>
</feature>
<feature type="transmembrane region" description="Helical" evidence="7">
    <location>
        <begin position="267"/>
        <end position="288"/>
    </location>
</feature>
<evidence type="ECO:0000256" key="4">
    <source>
        <dbReference type="ARBA" id="ARBA00022989"/>
    </source>
</evidence>
<name>A0A401J4P9_SPHXE</name>
<evidence type="ECO:0000256" key="7">
    <source>
        <dbReference type="SAM" id="Phobius"/>
    </source>
</evidence>
<dbReference type="Gene3D" id="1.20.1250.20">
    <property type="entry name" value="MFS general substrate transporter like domains"/>
    <property type="match status" value="1"/>
</dbReference>
<reference evidence="9 10" key="1">
    <citation type="submission" date="2014-12" db="EMBL/GenBank/DDBJ databases">
        <title>Whole genome sequencing of Sphingobium xenophagum OW59.</title>
        <authorList>
            <person name="Ohta Y."/>
            <person name="Nishi S."/>
            <person name="Hatada Y."/>
        </authorList>
    </citation>
    <scope>NUCLEOTIDE SEQUENCE [LARGE SCALE GENOMIC DNA]</scope>
    <source>
        <strain evidence="9 10">OW59</strain>
    </source>
</reference>
<evidence type="ECO:0000256" key="3">
    <source>
        <dbReference type="ARBA" id="ARBA00022692"/>
    </source>
</evidence>